<sequence>MHASEHTCYITTRMIFDSLDLLDSGGSCTVLIYMQSRLRRYKQIGALVSESTISHSSPQLRPRLHPAMGAFIALDAFDSIAKKSFVDRHHEEQGGRHSAHGRDSGCCKKRHSTSVSSKRLGSTARRSVSRLADLFVDILSVDAMAATEPRSM</sequence>
<feature type="compositionally biased region" description="Basic and acidic residues" evidence="1">
    <location>
        <begin position="88"/>
        <end position="106"/>
    </location>
</feature>
<keyword evidence="3" id="KW-1185">Reference proteome</keyword>
<reference evidence="2 3" key="1">
    <citation type="submission" date="2015-07" db="EMBL/GenBank/DDBJ databases">
        <title>Comparative genomics of the Sigatoka disease complex on banana suggests a link between parallel evolutionary changes in Pseudocercospora fijiensis and Pseudocercospora eumusae and increased virulence on the banana host.</title>
        <authorList>
            <person name="Chang T.-C."/>
            <person name="Salvucci A."/>
            <person name="Crous P.W."/>
            <person name="Stergiopoulos I."/>
        </authorList>
    </citation>
    <scope>NUCLEOTIDE SEQUENCE [LARGE SCALE GENOMIC DNA]</scope>
    <source>
        <strain evidence="2 3">CBS 116634</strain>
    </source>
</reference>
<comment type="caution">
    <text evidence="2">The sequence shown here is derived from an EMBL/GenBank/DDBJ whole genome shotgun (WGS) entry which is preliminary data.</text>
</comment>
<feature type="region of interest" description="Disordered" evidence="1">
    <location>
        <begin position="88"/>
        <end position="122"/>
    </location>
</feature>
<dbReference type="EMBL" id="LFZO01000087">
    <property type="protein sequence ID" value="KXT14270.1"/>
    <property type="molecule type" value="Genomic_DNA"/>
</dbReference>
<dbReference type="Proteomes" id="UP000073492">
    <property type="component" value="Unassembled WGS sequence"/>
</dbReference>
<organism evidence="2 3">
    <name type="scientific">Pseudocercospora musae</name>
    <dbReference type="NCBI Taxonomy" id="113226"/>
    <lineage>
        <taxon>Eukaryota</taxon>
        <taxon>Fungi</taxon>
        <taxon>Dikarya</taxon>
        <taxon>Ascomycota</taxon>
        <taxon>Pezizomycotina</taxon>
        <taxon>Dothideomycetes</taxon>
        <taxon>Dothideomycetidae</taxon>
        <taxon>Mycosphaerellales</taxon>
        <taxon>Mycosphaerellaceae</taxon>
        <taxon>Pseudocercospora</taxon>
    </lineage>
</organism>
<gene>
    <name evidence="2" type="ORF">AC579_1278</name>
</gene>
<name>A0A139IHU6_9PEZI</name>
<feature type="compositionally biased region" description="Polar residues" evidence="1">
    <location>
        <begin position="113"/>
        <end position="122"/>
    </location>
</feature>
<evidence type="ECO:0000256" key="1">
    <source>
        <dbReference type="SAM" id="MobiDB-lite"/>
    </source>
</evidence>
<proteinExistence type="predicted"/>
<protein>
    <submittedName>
        <fullName evidence="2">Uncharacterized protein</fullName>
    </submittedName>
</protein>
<dbReference type="AlphaFoldDB" id="A0A139IHU6"/>
<evidence type="ECO:0000313" key="2">
    <source>
        <dbReference type="EMBL" id="KXT14270.1"/>
    </source>
</evidence>
<evidence type="ECO:0000313" key="3">
    <source>
        <dbReference type="Proteomes" id="UP000073492"/>
    </source>
</evidence>
<accession>A0A139IHU6</accession>